<accession>A0A1H3BWK3</accession>
<protein>
    <submittedName>
        <fullName evidence="2">Iron complex transport system substrate-binding protein</fullName>
    </submittedName>
</protein>
<dbReference type="InterPro" id="IPR050902">
    <property type="entry name" value="ABC_Transporter_SBP"/>
</dbReference>
<dbReference type="PANTHER" id="PTHR30535">
    <property type="entry name" value="VITAMIN B12-BINDING PROTEIN"/>
    <property type="match status" value="1"/>
</dbReference>
<proteinExistence type="predicted"/>
<dbReference type="Proteomes" id="UP000199118">
    <property type="component" value="Unassembled WGS sequence"/>
</dbReference>
<dbReference type="SUPFAM" id="SSF53807">
    <property type="entry name" value="Helical backbone' metal receptor"/>
    <property type="match status" value="1"/>
</dbReference>
<dbReference type="STRING" id="356660.SAMN05444336_105177"/>
<dbReference type="PANTHER" id="PTHR30535:SF4">
    <property type="entry name" value="HEMIN-BINDING PERIPLASMIC PROTEIN HMUT"/>
    <property type="match status" value="1"/>
</dbReference>
<dbReference type="PROSITE" id="PS50983">
    <property type="entry name" value="FE_B12_PBP"/>
    <property type="match status" value="1"/>
</dbReference>
<dbReference type="InterPro" id="IPR006311">
    <property type="entry name" value="TAT_signal"/>
</dbReference>
<evidence type="ECO:0000259" key="1">
    <source>
        <dbReference type="PROSITE" id="PS50983"/>
    </source>
</evidence>
<reference evidence="2 3" key="1">
    <citation type="submission" date="2016-10" db="EMBL/GenBank/DDBJ databases">
        <authorList>
            <person name="de Groot N.N."/>
        </authorList>
    </citation>
    <scope>NUCLEOTIDE SEQUENCE [LARGE SCALE GENOMIC DNA]</scope>
    <source>
        <strain evidence="2 3">DSM 17890</strain>
    </source>
</reference>
<dbReference type="OrthoDB" id="9797736at2"/>
<gene>
    <name evidence="2" type="ORF">SAMN05444336_105177</name>
</gene>
<evidence type="ECO:0000313" key="3">
    <source>
        <dbReference type="Proteomes" id="UP000199118"/>
    </source>
</evidence>
<keyword evidence="3" id="KW-1185">Reference proteome</keyword>
<name>A0A1H3BWK3_9RHOB</name>
<sequence length="299" mass="29622">MSAPRAPLSRRQWLVGAGGLALLALVPGGRARAQAPGRVIVAGGDLTEIAFALGAGDQVVGVDSTSAYPEAAAVLPQVGYLRRLAPEGLLSLAPDLLIAAPDAGPPAALEALSAAGVQVETGPEGDDVSVVPRKIAFMGRLLGREAEAEALAADFSARMARLEASLEGIEDRPGVLCLLSAGRGAPLAAGTGTSAAAVIALARGRNAVTGYEGYRPLSAEAAIAAAPEVLLLPAHAARAMGGAEAALALPELAATPAGIAGRAVVMDGMALLGFGLRTPEAVAELARALHPDQAAGIAG</sequence>
<dbReference type="Pfam" id="PF01497">
    <property type="entry name" value="Peripla_BP_2"/>
    <property type="match status" value="1"/>
</dbReference>
<dbReference type="AlphaFoldDB" id="A0A1H3BWK3"/>
<organism evidence="2 3">
    <name type="scientific">Albimonas donghaensis</name>
    <dbReference type="NCBI Taxonomy" id="356660"/>
    <lineage>
        <taxon>Bacteria</taxon>
        <taxon>Pseudomonadati</taxon>
        <taxon>Pseudomonadota</taxon>
        <taxon>Alphaproteobacteria</taxon>
        <taxon>Rhodobacterales</taxon>
        <taxon>Paracoccaceae</taxon>
        <taxon>Albimonas</taxon>
    </lineage>
</organism>
<dbReference type="RefSeq" id="WP_092683248.1">
    <property type="nucleotide sequence ID" value="NZ_FNMZ01000005.1"/>
</dbReference>
<dbReference type="InterPro" id="IPR002491">
    <property type="entry name" value="ABC_transptr_periplasmic_BD"/>
</dbReference>
<evidence type="ECO:0000313" key="2">
    <source>
        <dbReference type="EMBL" id="SDX46018.1"/>
    </source>
</evidence>
<feature type="domain" description="Fe/B12 periplasmic-binding" evidence="1">
    <location>
        <begin position="38"/>
        <end position="293"/>
    </location>
</feature>
<dbReference type="PROSITE" id="PS51318">
    <property type="entry name" value="TAT"/>
    <property type="match status" value="1"/>
</dbReference>
<dbReference type="EMBL" id="FNMZ01000005">
    <property type="protein sequence ID" value="SDX46018.1"/>
    <property type="molecule type" value="Genomic_DNA"/>
</dbReference>
<dbReference type="Gene3D" id="3.40.50.1980">
    <property type="entry name" value="Nitrogenase molybdenum iron protein domain"/>
    <property type="match status" value="2"/>
</dbReference>